<organism evidence="4 5">
    <name type="scientific">Arthrobacter hankyongi</name>
    <dbReference type="NCBI Taxonomy" id="2904801"/>
    <lineage>
        <taxon>Bacteria</taxon>
        <taxon>Bacillati</taxon>
        <taxon>Actinomycetota</taxon>
        <taxon>Actinomycetes</taxon>
        <taxon>Micrococcales</taxon>
        <taxon>Micrococcaceae</taxon>
        <taxon>Arthrobacter</taxon>
    </lineage>
</organism>
<gene>
    <name evidence="4" type="primary">dacB</name>
    <name evidence="4" type="ORF">LVY72_20275</name>
</gene>
<sequence length="474" mass="47212">MNRGFRALTSVLLAAVYAAVAVPVGVNLAQADWSPAAKPAAAHPAQQVPTRLSGPEGIGILKDSAPMPEPKILAGVLDNALAFDGAGSFTGTVADAATGQMLYNRSGQEPRIPASNMKLLTAAAALSVLGPEETFTTSVLRGSKPGILVLRGGGDSLLTAGKSGTQATPSGGFAHAGLATLAAAAAKQLKAEDFRGPLTVVVDDTAYAGPVISPGWDPADVASGQVGPVYPLAMYAGRTSAGGSVYAADPALAAGQAFRNALAKETAGSGITVTGGVARGTAPAKASEVARVQSAPVADQIDYMLQESDNYVAEVLARNTALASGKPGSFGGGTEAVREAVARLGVPTGGMLITDASGLSMRNQVSTVQLAAVVASITNGANTSLRAGLAGLPIAGLSGTLDGRYTVENQAGAGLVRAKTGTLNEVTSLTGYVVTAENRLLVFSFVANGLDNSTAQARAAADRAATALAGCGCR</sequence>
<keyword evidence="4" id="KW-0121">Carboxypeptidase</keyword>
<evidence type="ECO:0000256" key="1">
    <source>
        <dbReference type="ARBA" id="ARBA00006096"/>
    </source>
</evidence>
<dbReference type="PANTHER" id="PTHR30023:SF0">
    <property type="entry name" value="PENICILLIN-SENSITIVE CARBOXYPEPTIDASE A"/>
    <property type="match status" value="1"/>
</dbReference>
<evidence type="ECO:0000256" key="3">
    <source>
        <dbReference type="SAM" id="MobiDB-lite"/>
    </source>
</evidence>
<dbReference type="Gene3D" id="3.40.710.10">
    <property type="entry name" value="DD-peptidase/beta-lactamase superfamily"/>
    <property type="match status" value="2"/>
</dbReference>
<evidence type="ECO:0000256" key="2">
    <source>
        <dbReference type="ARBA" id="ARBA00022801"/>
    </source>
</evidence>
<dbReference type="PANTHER" id="PTHR30023">
    <property type="entry name" value="D-ALANYL-D-ALANINE CARBOXYPEPTIDASE"/>
    <property type="match status" value="1"/>
</dbReference>
<proteinExistence type="inferred from homology"/>
<dbReference type="SUPFAM" id="SSF56601">
    <property type="entry name" value="beta-lactamase/transpeptidase-like"/>
    <property type="match status" value="1"/>
</dbReference>
<dbReference type="InterPro" id="IPR012338">
    <property type="entry name" value="Beta-lactam/transpept-like"/>
</dbReference>
<evidence type="ECO:0000313" key="5">
    <source>
        <dbReference type="Proteomes" id="UP001165368"/>
    </source>
</evidence>
<protein>
    <submittedName>
        <fullName evidence="4">D-alanyl-D-alanine carboxypeptidase/D-alanyl-D-alanine-endopeptidase</fullName>
        <ecNumber evidence="4">3.4.16.4</ecNumber>
    </submittedName>
</protein>
<evidence type="ECO:0000313" key="4">
    <source>
        <dbReference type="EMBL" id="MCG2624230.1"/>
    </source>
</evidence>
<dbReference type="Proteomes" id="UP001165368">
    <property type="component" value="Unassembled WGS sequence"/>
</dbReference>
<dbReference type="NCBIfam" id="TIGR00666">
    <property type="entry name" value="PBP4"/>
    <property type="match status" value="1"/>
</dbReference>
<dbReference type="EMBL" id="JAKLTQ010000022">
    <property type="protein sequence ID" value="MCG2624230.1"/>
    <property type="molecule type" value="Genomic_DNA"/>
</dbReference>
<name>A0ABS9LC35_9MICC</name>
<dbReference type="Pfam" id="PF02113">
    <property type="entry name" value="Peptidase_S13"/>
    <property type="match status" value="2"/>
</dbReference>
<keyword evidence="5" id="KW-1185">Reference proteome</keyword>
<comment type="similarity">
    <text evidence="1">Belongs to the peptidase S13 family.</text>
</comment>
<dbReference type="PRINTS" id="PR00922">
    <property type="entry name" value="DADACBPTASE3"/>
</dbReference>
<dbReference type="RefSeq" id="WP_237825895.1">
    <property type="nucleotide sequence ID" value="NZ_JAKLTQ010000022.1"/>
</dbReference>
<keyword evidence="4" id="KW-0645">Protease</keyword>
<keyword evidence="2 4" id="KW-0378">Hydrolase</keyword>
<reference evidence="4" key="1">
    <citation type="submission" date="2022-01" db="EMBL/GenBank/DDBJ databases">
        <authorList>
            <person name="Jo J.-H."/>
            <person name="Im W.-T."/>
        </authorList>
    </citation>
    <scope>NUCLEOTIDE SEQUENCE</scope>
    <source>
        <strain evidence="4">I2-34</strain>
    </source>
</reference>
<dbReference type="InterPro" id="IPR000667">
    <property type="entry name" value="Peptidase_S13"/>
</dbReference>
<feature type="region of interest" description="Disordered" evidence="3">
    <location>
        <begin position="40"/>
        <end position="60"/>
    </location>
</feature>
<dbReference type="GO" id="GO:0009002">
    <property type="term" value="F:serine-type D-Ala-D-Ala carboxypeptidase activity"/>
    <property type="evidence" value="ECO:0007669"/>
    <property type="project" value="UniProtKB-EC"/>
</dbReference>
<comment type="caution">
    <text evidence="4">The sequence shown here is derived from an EMBL/GenBank/DDBJ whole genome shotgun (WGS) entry which is preliminary data.</text>
</comment>
<dbReference type="EC" id="3.4.16.4" evidence="4"/>
<accession>A0ABS9LC35</accession>